<keyword evidence="2 6" id="KW-0812">Transmembrane</keyword>
<dbReference type="InterPro" id="IPR004869">
    <property type="entry name" value="MMPL_dom"/>
</dbReference>
<proteinExistence type="predicted"/>
<feature type="compositionally biased region" description="Basic and acidic residues" evidence="5">
    <location>
        <begin position="186"/>
        <end position="199"/>
    </location>
</feature>
<protein>
    <recommendedName>
        <fullName evidence="7">Membrane transport protein MMPL domain-containing protein</fullName>
    </recommendedName>
</protein>
<evidence type="ECO:0000313" key="9">
    <source>
        <dbReference type="Proteomes" id="UP001497623"/>
    </source>
</evidence>
<evidence type="ECO:0000256" key="1">
    <source>
        <dbReference type="ARBA" id="ARBA00004141"/>
    </source>
</evidence>
<dbReference type="Proteomes" id="UP001497623">
    <property type="component" value="Unassembled WGS sequence"/>
</dbReference>
<dbReference type="GO" id="GO:0016020">
    <property type="term" value="C:membrane"/>
    <property type="evidence" value="ECO:0007669"/>
    <property type="project" value="UniProtKB-SubCell"/>
</dbReference>
<evidence type="ECO:0000256" key="2">
    <source>
        <dbReference type="ARBA" id="ARBA00022692"/>
    </source>
</evidence>
<evidence type="ECO:0000259" key="7">
    <source>
        <dbReference type="Pfam" id="PF03176"/>
    </source>
</evidence>
<keyword evidence="9" id="KW-1185">Reference proteome</keyword>
<dbReference type="SUPFAM" id="SSF82866">
    <property type="entry name" value="Multidrug efflux transporter AcrB transmembrane domain"/>
    <property type="match status" value="1"/>
</dbReference>
<evidence type="ECO:0000256" key="4">
    <source>
        <dbReference type="ARBA" id="ARBA00023136"/>
    </source>
</evidence>
<feature type="non-terminal residue" evidence="8">
    <location>
        <position position="1"/>
    </location>
</feature>
<dbReference type="Gene3D" id="1.20.1640.10">
    <property type="entry name" value="Multidrug efflux transporter AcrB transmembrane domain"/>
    <property type="match status" value="1"/>
</dbReference>
<name>A0AAV2R4Y1_MEGNR</name>
<gene>
    <name evidence="8" type="ORF">MNOR_LOCUS20562</name>
</gene>
<keyword evidence="4 6" id="KW-0472">Membrane</keyword>
<feature type="transmembrane region" description="Helical" evidence="6">
    <location>
        <begin position="69"/>
        <end position="92"/>
    </location>
</feature>
<reference evidence="8 9" key="1">
    <citation type="submission" date="2024-05" db="EMBL/GenBank/DDBJ databases">
        <authorList>
            <person name="Wallberg A."/>
        </authorList>
    </citation>
    <scope>NUCLEOTIDE SEQUENCE [LARGE SCALE GENOMIC DNA]</scope>
</reference>
<comment type="subcellular location">
    <subcellularLocation>
        <location evidence="1">Membrane</location>
        <topology evidence="1">Multi-pass membrane protein</topology>
    </subcellularLocation>
</comment>
<dbReference type="EMBL" id="CAXKWB010015972">
    <property type="protein sequence ID" value="CAL4114977.1"/>
    <property type="molecule type" value="Genomic_DNA"/>
</dbReference>
<dbReference type="PANTHER" id="PTHR10796:SF130">
    <property type="entry name" value="PATCHED DOMAIN-CONTAINING PROTEIN 3-LIKE PROTEIN"/>
    <property type="match status" value="1"/>
</dbReference>
<feature type="transmembrane region" description="Helical" evidence="6">
    <location>
        <begin position="20"/>
        <end position="48"/>
    </location>
</feature>
<evidence type="ECO:0000256" key="6">
    <source>
        <dbReference type="SAM" id="Phobius"/>
    </source>
</evidence>
<feature type="region of interest" description="Disordered" evidence="5">
    <location>
        <begin position="181"/>
        <end position="214"/>
    </location>
</feature>
<comment type="caution">
    <text evidence="8">The sequence shown here is derived from an EMBL/GenBank/DDBJ whole genome shotgun (WGS) entry which is preliminary data.</text>
</comment>
<dbReference type="PANTHER" id="PTHR10796">
    <property type="entry name" value="PATCHED-RELATED"/>
    <property type="match status" value="1"/>
</dbReference>
<organism evidence="8 9">
    <name type="scientific">Meganyctiphanes norvegica</name>
    <name type="common">Northern krill</name>
    <name type="synonym">Thysanopoda norvegica</name>
    <dbReference type="NCBI Taxonomy" id="48144"/>
    <lineage>
        <taxon>Eukaryota</taxon>
        <taxon>Metazoa</taxon>
        <taxon>Ecdysozoa</taxon>
        <taxon>Arthropoda</taxon>
        <taxon>Crustacea</taxon>
        <taxon>Multicrustacea</taxon>
        <taxon>Malacostraca</taxon>
        <taxon>Eumalacostraca</taxon>
        <taxon>Eucarida</taxon>
        <taxon>Euphausiacea</taxon>
        <taxon>Euphausiidae</taxon>
        <taxon>Meganyctiphanes</taxon>
    </lineage>
</organism>
<feature type="transmembrane region" description="Helical" evidence="6">
    <location>
        <begin position="104"/>
        <end position="127"/>
    </location>
</feature>
<dbReference type="InterPro" id="IPR051697">
    <property type="entry name" value="Patched_domain-protein"/>
</dbReference>
<feature type="domain" description="Membrane transport protein MMPL" evidence="7">
    <location>
        <begin position="6"/>
        <end position="133"/>
    </location>
</feature>
<evidence type="ECO:0000313" key="8">
    <source>
        <dbReference type="EMBL" id="CAL4114977.1"/>
    </source>
</evidence>
<sequence>IFYLQISLCVLFTLVDVGCVLLLCGLTVNVITSLSLLIGVGLCVDYCVHIGRTFMVHRGTQDERAHRTIISIGPAVIKGGLGSLISIFFLTFAESYFFSTFFKVLLATILLGLFHALVFLPVALSLIGPEPYKQTDRGHPPNNISTFTVVNPKYLKTDSEEGYGVTPANVSFEDIPISYTSSPEVGSREEQVLHNDRSSRGSIRPISPLNFNTL</sequence>
<evidence type="ECO:0000256" key="3">
    <source>
        <dbReference type="ARBA" id="ARBA00022989"/>
    </source>
</evidence>
<dbReference type="AlphaFoldDB" id="A0AAV2R4Y1"/>
<keyword evidence="3 6" id="KW-1133">Transmembrane helix</keyword>
<evidence type="ECO:0000256" key="5">
    <source>
        <dbReference type="SAM" id="MobiDB-lite"/>
    </source>
</evidence>
<dbReference type="Pfam" id="PF03176">
    <property type="entry name" value="MMPL"/>
    <property type="match status" value="1"/>
</dbReference>
<accession>A0AAV2R4Y1</accession>